<accession>A0A0Q3HLJ6</accession>
<dbReference type="AlphaFoldDB" id="A0A0Q3HLJ6"/>
<evidence type="ECO:0000313" key="3">
    <source>
        <dbReference type="EnsemblPlants" id="KQJ89103"/>
    </source>
</evidence>
<reference evidence="3" key="3">
    <citation type="submission" date="2018-08" db="UniProtKB">
        <authorList>
            <consortium name="EnsemblPlants"/>
        </authorList>
    </citation>
    <scope>IDENTIFICATION</scope>
    <source>
        <strain evidence="3">cv. Bd21</strain>
    </source>
</reference>
<feature type="region of interest" description="Disordered" evidence="1">
    <location>
        <begin position="61"/>
        <end position="93"/>
    </location>
</feature>
<proteinExistence type="predicted"/>
<dbReference type="EMBL" id="CM000883">
    <property type="protein sequence ID" value="KQJ89103.1"/>
    <property type="molecule type" value="Genomic_DNA"/>
</dbReference>
<organism evidence="2">
    <name type="scientific">Brachypodium distachyon</name>
    <name type="common">Purple false brome</name>
    <name type="synonym">Trachynia distachya</name>
    <dbReference type="NCBI Taxonomy" id="15368"/>
    <lineage>
        <taxon>Eukaryota</taxon>
        <taxon>Viridiplantae</taxon>
        <taxon>Streptophyta</taxon>
        <taxon>Embryophyta</taxon>
        <taxon>Tracheophyta</taxon>
        <taxon>Spermatophyta</taxon>
        <taxon>Magnoliopsida</taxon>
        <taxon>Liliopsida</taxon>
        <taxon>Poales</taxon>
        <taxon>Poaceae</taxon>
        <taxon>BOP clade</taxon>
        <taxon>Pooideae</taxon>
        <taxon>Stipodae</taxon>
        <taxon>Brachypodieae</taxon>
        <taxon>Brachypodium</taxon>
    </lineage>
</organism>
<name>A0A0Q3HLJ6_BRADI</name>
<feature type="compositionally biased region" description="Basic and acidic residues" evidence="1">
    <location>
        <begin position="81"/>
        <end position="93"/>
    </location>
</feature>
<dbReference type="EnsemblPlants" id="KQJ89103">
    <property type="protein sequence ID" value="KQJ89103"/>
    <property type="gene ID" value="BRADI_4g23511v3"/>
</dbReference>
<sequence length="93" mass="10383">MPSRAHLGPCHHCCEAACDRLPPALPFISQAPHRRCRGRKFLVVVELNDCPLRAVDRDHARSSDCKLGPRGTSSRSCVLTQKDHHHQEDHIGS</sequence>
<dbReference type="Gramene" id="KQJ89103">
    <property type="protein sequence ID" value="KQJ89103"/>
    <property type="gene ID" value="BRADI_4g23511v3"/>
</dbReference>
<dbReference type="Gramene" id="KQJ89107">
    <property type="protein sequence ID" value="KQJ89107"/>
    <property type="gene ID" value="BRADI_4g23511v3"/>
</dbReference>
<dbReference type="EMBL" id="CM000883">
    <property type="protein sequence ID" value="KQJ89107.1"/>
    <property type="molecule type" value="Genomic_DNA"/>
</dbReference>
<evidence type="ECO:0000313" key="4">
    <source>
        <dbReference type="Proteomes" id="UP000008810"/>
    </source>
</evidence>
<gene>
    <name evidence="2" type="ORF">BRADI_4g23511v3</name>
</gene>
<dbReference type="EnsemblPlants" id="KQJ89107">
    <property type="protein sequence ID" value="KQJ89107"/>
    <property type="gene ID" value="BRADI_4g23511v3"/>
</dbReference>
<keyword evidence="4" id="KW-1185">Reference proteome</keyword>
<evidence type="ECO:0000256" key="1">
    <source>
        <dbReference type="SAM" id="MobiDB-lite"/>
    </source>
</evidence>
<dbReference type="Proteomes" id="UP000008810">
    <property type="component" value="Chromosome 4"/>
</dbReference>
<reference evidence="2" key="2">
    <citation type="submission" date="2017-06" db="EMBL/GenBank/DDBJ databases">
        <title>WGS assembly of Brachypodium distachyon.</title>
        <authorList>
            <consortium name="The International Brachypodium Initiative"/>
            <person name="Lucas S."/>
            <person name="Harmon-Smith M."/>
            <person name="Lail K."/>
            <person name="Tice H."/>
            <person name="Grimwood J."/>
            <person name="Bruce D."/>
            <person name="Barry K."/>
            <person name="Shu S."/>
            <person name="Lindquist E."/>
            <person name="Wang M."/>
            <person name="Pitluck S."/>
            <person name="Vogel J.P."/>
            <person name="Garvin D.F."/>
            <person name="Mockler T.C."/>
            <person name="Schmutz J."/>
            <person name="Rokhsar D."/>
            <person name="Bevan M.W."/>
        </authorList>
    </citation>
    <scope>NUCLEOTIDE SEQUENCE</scope>
    <source>
        <strain evidence="2">Bd21</strain>
    </source>
</reference>
<evidence type="ECO:0000313" key="2">
    <source>
        <dbReference type="EMBL" id="KQJ89107.1"/>
    </source>
</evidence>
<protein>
    <submittedName>
        <fullName evidence="2 3">Uncharacterized protein</fullName>
    </submittedName>
</protein>
<reference evidence="2 3" key="1">
    <citation type="journal article" date="2010" name="Nature">
        <title>Genome sequencing and analysis of the model grass Brachypodium distachyon.</title>
        <authorList>
            <consortium name="International Brachypodium Initiative"/>
        </authorList>
    </citation>
    <scope>NUCLEOTIDE SEQUENCE [LARGE SCALE GENOMIC DNA]</scope>
    <source>
        <strain evidence="2 3">Bd21</strain>
    </source>
</reference>